<dbReference type="AlphaFoldDB" id="A0A974CP02"/>
<name>A0A974CP02_XENLA</name>
<dbReference type="Proteomes" id="UP000694892">
    <property type="component" value="Chromosome 6L"/>
</dbReference>
<proteinExistence type="predicted"/>
<organism evidence="1 2">
    <name type="scientific">Xenopus laevis</name>
    <name type="common">African clawed frog</name>
    <dbReference type="NCBI Taxonomy" id="8355"/>
    <lineage>
        <taxon>Eukaryota</taxon>
        <taxon>Metazoa</taxon>
        <taxon>Chordata</taxon>
        <taxon>Craniata</taxon>
        <taxon>Vertebrata</taxon>
        <taxon>Euteleostomi</taxon>
        <taxon>Amphibia</taxon>
        <taxon>Batrachia</taxon>
        <taxon>Anura</taxon>
        <taxon>Pipoidea</taxon>
        <taxon>Pipidae</taxon>
        <taxon>Xenopodinae</taxon>
        <taxon>Xenopus</taxon>
        <taxon>Xenopus</taxon>
    </lineage>
</organism>
<dbReference type="EMBL" id="CM004476">
    <property type="protein sequence ID" value="OCT76618.1"/>
    <property type="molecule type" value="Genomic_DNA"/>
</dbReference>
<evidence type="ECO:0000313" key="2">
    <source>
        <dbReference type="Proteomes" id="UP000694892"/>
    </source>
</evidence>
<sequence length="70" mass="7946">MNNANLGVSPPAGISIPKQIKHSPCRPKYSCFKKMRAQQGSCVYGGKWSKWHPLKETSYPRDLNNRQEAE</sequence>
<evidence type="ECO:0000313" key="1">
    <source>
        <dbReference type="EMBL" id="OCT76618.1"/>
    </source>
</evidence>
<reference evidence="2" key="1">
    <citation type="journal article" date="2016" name="Nature">
        <title>Genome evolution in the allotetraploid frog Xenopus laevis.</title>
        <authorList>
            <person name="Session A.M."/>
            <person name="Uno Y."/>
            <person name="Kwon T."/>
            <person name="Chapman J.A."/>
            <person name="Toyoda A."/>
            <person name="Takahashi S."/>
            <person name="Fukui A."/>
            <person name="Hikosaka A."/>
            <person name="Suzuki A."/>
            <person name="Kondo M."/>
            <person name="van Heeringen S.J."/>
            <person name="Quigley I."/>
            <person name="Heinz S."/>
            <person name="Ogino H."/>
            <person name="Ochi H."/>
            <person name="Hellsten U."/>
            <person name="Lyons J.B."/>
            <person name="Simakov O."/>
            <person name="Putnam N."/>
            <person name="Stites J."/>
            <person name="Kuroki Y."/>
            <person name="Tanaka T."/>
            <person name="Michiue T."/>
            <person name="Watanabe M."/>
            <person name="Bogdanovic O."/>
            <person name="Lister R."/>
            <person name="Georgiou G."/>
            <person name="Paranjpe S.S."/>
            <person name="van Kruijsbergen I."/>
            <person name="Shu S."/>
            <person name="Carlson J."/>
            <person name="Kinoshita T."/>
            <person name="Ohta Y."/>
            <person name="Mawaribuchi S."/>
            <person name="Jenkins J."/>
            <person name="Grimwood J."/>
            <person name="Schmutz J."/>
            <person name="Mitros T."/>
            <person name="Mozaffari S.V."/>
            <person name="Suzuki Y."/>
            <person name="Haramoto Y."/>
            <person name="Yamamoto T.S."/>
            <person name="Takagi C."/>
            <person name="Heald R."/>
            <person name="Miller K."/>
            <person name="Haudenschild C."/>
            <person name="Kitzman J."/>
            <person name="Nakayama T."/>
            <person name="Izutsu Y."/>
            <person name="Robert J."/>
            <person name="Fortriede J."/>
            <person name="Burns K."/>
            <person name="Lotay V."/>
            <person name="Karimi K."/>
            <person name="Yasuoka Y."/>
            <person name="Dichmann D.S."/>
            <person name="Flajnik M.F."/>
            <person name="Houston D.W."/>
            <person name="Shendure J."/>
            <person name="DuPasquier L."/>
            <person name="Vize P.D."/>
            <person name="Zorn A.M."/>
            <person name="Ito M."/>
            <person name="Marcotte E.M."/>
            <person name="Wallingford J.B."/>
            <person name="Ito Y."/>
            <person name="Asashima M."/>
            <person name="Ueno N."/>
            <person name="Matsuda Y."/>
            <person name="Veenstra G.J."/>
            <person name="Fujiyama A."/>
            <person name="Harland R.M."/>
            <person name="Taira M."/>
            <person name="Rokhsar D.S."/>
        </authorList>
    </citation>
    <scope>NUCLEOTIDE SEQUENCE [LARGE SCALE GENOMIC DNA]</scope>
    <source>
        <strain evidence="2">J</strain>
    </source>
</reference>
<gene>
    <name evidence="1" type="ORF">XELAEV_18031823mg</name>
</gene>
<accession>A0A974CP02</accession>
<protein>
    <submittedName>
        <fullName evidence="1">Uncharacterized protein</fullName>
    </submittedName>
</protein>